<evidence type="ECO:0008006" key="4">
    <source>
        <dbReference type="Google" id="ProtNLM"/>
    </source>
</evidence>
<accession>A0A563VLW6</accession>
<keyword evidence="1" id="KW-0812">Transmembrane</keyword>
<dbReference type="AlphaFoldDB" id="A0A563VLW6"/>
<keyword evidence="1" id="KW-0472">Membrane</keyword>
<dbReference type="RefSeq" id="WP_144870313.1">
    <property type="nucleotide sequence ID" value="NZ_LR213896.1"/>
</dbReference>
<evidence type="ECO:0000313" key="2">
    <source>
        <dbReference type="EMBL" id="VEP12357.1"/>
    </source>
</evidence>
<dbReference type="Proteomes" id="UP000320055">
    <property type="component" value="Unassembled WGS sequence"/>
</dbReference>
<dbReference type="InterPro" id="IPR026374">
    <property type="entry name" value="Cyano_PEP"/>
</dbReference>
<keyword evidence="3" id="KW-1185">Reference proteome</keyword>
<evidence type="ECO:0000256" key="1">
    <source>
        <dbReference type="SAM" id="Phobius"/>
    </source>
</evidence>
<reference evidence="2 3" key="1">
    <citation type="submission" date="2019-01" db="EMBL/GenBank/DDBJ databases">
        <authorList>
            <person name="Brito A."/>
        </authorList>
    </citation>
    <scope>NUCLEOTIDE SEQUENCE [LARGE SCALE GENOMIC DNA]</scope>
    <source>
        <strain evidence="2">1</strain>
    </source>
</reference>
<evidence type="ECO:0000313" key="3">
    <source>
        <dbReference type="Proteomes" id="UP000320055"/>
    </source>
</evidence>
<dbReference type="EMBL" id="CAACVJ010000052">
    <property type="protein sequence ID" value="VEP12357.1"/>
    <property type="molecule type" value="Genomic_DNA"/>
</dbReference>
<dbReference type="NCBIfam" id="TIGR04155">
    <property type="entry name" value="cyano_PEP"/>
    <property type="match status" value="1"/>
</dbReference>
<feature type="transmembrane region" description="Helical" evidence="1">
    <location>
        <begin position="12"/>
        <end position="32"/>
    </location>
</feature>
<keyword evidence="1" id="KW-1133">Transmembrane helix</keyword>
<gene>
    <name evidence="2" type="ORF">H1P_1450013</name>
</gene>
<organism evidence="2 3">
    <name type="scientific">Hyella patelloides LEGE 07179</name>
    <dbReference type="NCBI Taxonomy" id="945734"/>
    <lineage>
        <taxon>Bacteria</taxon>
        <taxon>Bacillati</taxon>
        <taxon>Cyanobacteriota</taxon>
        <taxon>Cyanophyceae</taxon>
        <taxon>Pleurocapsales</taxon>
        <taxon>Hyellaceae</taxon>
        <taxon>Hyella</taxon>
    </lineage>
</organism>
<proteinExistence type="predicted"/>
<dbReference type="InterPro" id="IPR013424">
    <property type="entry name" value="Ice-binding_C"/>
</dbReference>
<dbReference type="NCBIfam" id="TIGR02595">
    <property type="entry name" value="PEP_CTERM"/>
    <property type="match status" value="1"/>
</dbReference>
<dbReference type="OrthoDB" id="583703at2"/>
<name>A0A563VLW6_9CYAN</name>
<protein>
    <recommendedName>
        <fullName evidence="4">PEP-CTERM protein-sorting domain-containing protein</fullName>
    </recommendedName>
</protein>
<sequence length="252" mass="26015">MSEPQFVHKLAPVGVAVFGAIAVIAGIGITAAPAQAGSLQWADGASSFFDEVNPVAGDTFSVTFSPDNLTFVGTANGEFVPPFPAAPPPFVQSVDSALGNFEFVSSLPLVDDVVQEFKYELTNDLVFDFNNEVVVTYAAGSLFQGEFDVPLGGGPIEGVEFEAIELAGVTVVTPGQTYNLGEPDFPVTGSAFVFEDIPDGAAGYSGSVSVTVTEISEPPPGTLAEIPEPTTILGLFAVCGLGLGLKCKKQVS</sequence>